<accession>A0ABR4TAR6</accession>
<comment type="caution">
    <text evidence="1">The sequence shown here is derived from an EMBL/GenBank/DDBJ whole genome shotgun (WGS) entry which is preliminary data.</text>
</comment>
<evidence type="ECO:0000313" key="1">
    <source>
        <dbReference type="EMBL" id="KEI14037.1"/>
    </source>
</evidence>
<protein>
    <submittedName>
        <fullName evidence="1">Uncharacterized protein</fullName>
    </submittedName>
</protein>
<reference evidence="2" key="1">
    <citation type="journal article" date="2014" name="PLoS ONE">
        <title>Plasmidome interchange between Clostridium botulinum, Clostridium novyi and Clostridium haemolyticum converts strains of independent lineages into distinctly different pathogens.</title>
        <authorList>
            <person name="Skarin H."/>
            <person name="Segerman B."/>
        </authorList>
    </citation>
    <scope>NUCLEOTIDE SEQUENCE [LARGE SCALE GENOMIC DNA]</scope>
    <source>
        <strain evidence="2">NCTC 9693</strain>
    </source>
</reference>
<dbReference type="EMBL" id="JENX01000125">
    <property type="protein sequence ID" value="KEI14037.1"/>
    <property type="molecule type" value="Genomic_DNA"/>
</dbReference>
<dbReference type="RefSeq" id="WP_039230505.1">
    <property type="nucleotide sequence ID" value="NZ_CM003349.1"/>
</dbReference>
<dbReference type="Proteomes" id="UP000027937">
    <property type="component" value="Plasmid p1Ch9693"/>
</dbReference>
<keyword evidence="1" id="KW-0614">Plasmid</keyword>
<proteinExistence type="predicted"/>
<evidence type="ECO:0000313" key="2">
    <source>
        <dbReference type="Proteomes" id="UP000027937"/>
    </source>
</evidence>
<name>A0ABR4TAR6_CLOHA</name>
<gene>
    <name evidence="1" type="ORF">Z960_p0036</name>
</gene>
<geneLocation type="plasmid" evidence="1 2">
    <name>p1Ch9693</name>
</geneLocation>
<organism evidence="1 2">
    <name type="scientific">Clostridium haemolyticum NCTC 9693</name>
    <dbReference type="NCBI Taxonomy" id="1443114"/>
    <lineage>
        <taxon>Bacteria</taxon>
        <taxon>Bacillati</taxon>
        <taxon>Bacillota</taxon>
        <taxon>Clostridia</taxon>
        <taxon>Eubacteriales</taxon>
        <taxon>Clostridiaceae</taxon>
        <taxon>Clostridium</taxon>
    </lineage>
</organism>
<keyword evidence="2" id="KW-1185">Reference proteome</keyword>
<sequence length="218" mass="25640">MKLIITDYIIKQYRKEIKTDKKLDDVIIRKKIEALVEVSNRNVINNKCIYNYQGNVIIVEILTNKVTEATFVYLKNTPELKGAYIKVGLTENGNKLVYSNTLPTAKEVKKIIKNNKYNIKFTLDEKQLYPLHFVSGNDEFVARLDHNNLFEVKHLNDKFFLKGHNKNKLHSHLQRRYGKLTDMLESIHNHARFQLEQDYRDRQLLNVLGINNMSMVNC</sequence>